<feature type="domain" description="Lin1244/Lin1753-like N-terminal" evidence="1">
    <location>
        <begin position="3"/>
        <end position="79"/>
    </location>
</feature>
<dbReference type="AlphaFoldDB" id="X0ZXD5"/>
<reference evidence="2" key="1">
    <citation type="journal article" date="2014" name="Front. Microbiol.">
        <title>High frequency of phylogenetically diverse reductive dehalogenase-homologous genes in deep subseafloor sedimentary metagenomes.</title>
        <authorList>
            <person name="Kawai M."/>
            <person name="Futagami T."/>
            <person name="Toyoda A."/>
            <person name="Takaki Y."/>
            <person name="Nishi S."/>
            <person name="Hori S."/>
            <person name="Arai W."/>
            <person name="Tsubouchi T."/>
            <person name="Morono Y."/>
            <person name="Uchiyama I."/>
            <person name="Ito T."/>
            <person name="Fujiyama A."/>
            <person name="Inagaki F."/>
            <person name="Takami H."/>
        </authorList>
    </citation>
    <scope>NUCLEOTIDE SEQUENCE</scope>
    <source>
        <strain evidence="2">Expedition CK06-06</strain>
    </source>
</reference>
<dbReference type="Pfam" id="PF14297">
    <property type="entry name" value="Lin1244_N"/>
    <property type="match status" value="1"/>
</dbReference>
<dbReference type="EMBL" id="BART01007734">
    <property type="protein sequence ID" value="GAG62547.1"/>
    <property type="molecule type" value="Genomic_DNA"/>
</dbReference>
<sequence>MYYLRNKFKNDGYTVWFMLLENLGKAEYHYLDLKEETQLMYLSSEFMITENLLIEIIEALVKLGEFDKDLWQNESILFNEKYIDSISDAYKKRNNDCINKKSLLLLLSSKGRFNKTKSIPKPSKSTLNGDGKPQRRVKDTKVNNILEKREKKFKEKLDKFSEKYPAKILIEFFEYWSEPNKSKTKLKFEMQPTWDLSRRLSRWANSGFNFKKVDGKATYSKKNLPDNYWEPGIK</sequence>
<proteinExistence type="predicted"/>
<protein>
    <recommendedName>
        <fullName evidence="1">Lin1244/Lin1753-like N-terminal domain-containing protein</fullName>
    </recommendedName>
</protein>
<organism evidence="2">
    <name type="scientific">marine sediment metagenome</name>
    <dbReference type="NCBI Taxonomy" id="412755"/>
    <lineage>
        <taxon>unclassified sequences</taxon>
        <taxon>metagenomes</taxon>
        <taxon>ecological metagenomes</taxon>
    </lineage>
</organism>
<evidence type="ECO:0000259" key="1">
    <source>
        <dbReference type="Pfam" id="PF14297"/>
    </source>
</evidence>
<comment type="caution">
    <text evidence="2">The sequence shown here is derived from an EMBL/GenBank/DDBJ whole genome shotgun (WGS) entry which is preliminary data.</text>
</comment>
<name>X0ZXD5_9ZZZZ</name>
<accession>X0ZXD5</accession>
<gene>
    <name evidence="2" type="ORF">S01H4_17535</name>
</gene>
<evidence type="ECO:0000313" key="2">
    <source>
        <dbReference type="EMBL" id="GAG62547.1"/>
    </source>
</evidence>
<dbReference type="InterPro" id="IPR025400">
    <property type="entry name" value="Lin1244/Lin1753-like_N"/>
</dbReference>